<feature type="region of interest" description="Disordered" evidence="1">
    <location>
        <begin position="340"/>
        <end position="398"/>
    </location>
</feature>
<comment type="caution">
    <text evidence="2">The sequence shown here is derived from an EMBL/GenBank/DDBJ whole genome shotgun (WGS) entry which is preliminary data.</text>
</comment>
<evidence type="ECO:0000313" key="2">
    <source>
        <dbReference type="EMBL" id="ORX48247.1"/>
    </source>
</evidence>
<feature type="compositionally biased region" description="Pro residues" evidence="1">
    <location>
        <begin position="140"/>
        <end position="156"/>
    </location>
</feature>
<dbReference type="OrthoDB" id="2289096at2759"/>
<organism evidence="2 3">
    <name type="scientific">Hesseltinella vesiculosa</name>
    <dbReference type="NCBI Taxonomy" id="101127"/>
    <lineage>
        <taxon>Eukaryota</taxon>
        <taxon>Fungi</taxon>
        <taxon>Fungi incertae sedis</taxon>
        <taxon>Mucoromycota</taxon>
        <taxon>Mucoromycotina</taxon>
        <taxon>Mucoromycetes</taxon>
        <taxon>Mucorales</taxon>
        <taxon>Cunninghamellaceae</taxon>
        <taxon>Hesseltinella</taxon>
    </lineage>
</organism>
<feature type="compositionally biased region" description="Polar residues" evidence="1">
    <location>
        <begin position="476"/>
        <end position="485"/>
    </location>
</feature>
<dbReference type="Proteomes" id="UP000242146">
    <property type="component" value="Unassembled WGS sequence"/>
</dbReference>
<reference evidence="2 3" key="1">
    <citation type="submission" date="2016-07" db="EMBL/GenBank/DDBJ databases">
        <title>Pervasive Adenine N6-methylation of Active Genes in Fungi.</title>
        <authorList>
            <consortium name="DOE Joint Genome Institute"/>
            <person name="Mondo S.J."/>
            <person name="Dannebaum R.O."/>
            <person name="Kuo R.C."/>
            <person name="Labutti K."/>
            <person name="Haridas S."/>
            <person name="Kuo A."/>
            <person name="Salamov A."/>
            <person name="Ahrendt S.R."/>
            <person name="Lipzen A."/>
            <person name="Sullivan W."/>
            <person name="Andreopoulos W.B."/>
            <person name="Clum A."/>
            <person name="Lindquist E."/>
            <person name="Daum C."/>
            <person name="Ramamoorthy G.K."/>
            <person name="Gryganskyi A."/>
            <person name="Culley D."/>
            <person name="Magnuson J.K."/>
            <person name="James T.Y."/>
            <person name="O'Malley M.A."/>
            <person name="Stajich J.E."/>
            <person name="Spatafora J.W."/>
            <person name="Visel A."/>
            <person name="Grigoriev I.V."/>
        </authorList>
    </citation>
    <scope>NUCLEOTIDE SEQUENCE [LARGE SCALE GENOMIC DNA]</scope>
    <source>
        <strain evidence="2 3">NRRL 3301</strain>
    </source>
</reference>
<proteinExistence type="predicted"/>
<evidence type="ECO:0000313" key="3">
    <source>
        <dbReference type="Proteomes" id="UP000242146"/>
    </source>
</evidence>
<feature type="region of interest" description="Disordered" evidence="1">
    <location>
        <begin position="139"/>
        <end position="233"/>
    </location>
</feature>
<feature type="compositionally biased region" description="Pro residues" evidence="1">
    <location>
        <begin position="104"/>
        <end position="114"/>
    </location>
</feature>
<sequence>MTHKHAFEPKDARIMSYYEDDEINDELTELNSQPRRKKTTGTQALADFLSNTSPEEFQRSTQAEPSSTNFFKIRKGKRLNPPANSSSSSVSLRPSLMARNTKPQPAPPPAPPSSPSAISYATGSTAYTIPRKNYIEIIPKFPPTPVTNAPPPPYPAISPRGPVATAGSDHSLLPTSPMLPSHHRRDSSLYSGSLRHSASIKSQRSSRTNRPSVLHDTFQPGPTTSQKQPEPEPAALQQALLSKLDNMDIIVAALSQRLERCQLANRPIPSDVVAKVLGEEHVRALSISFQQEQLDLDEDAENAKRQKRGNVRHVQVQTMPIQDPSAFLLSQHKDKKNIGLGLITDLPSPTNDHDDDPLALLPDLPSPHHDQSPPLPSSSSIADSSLISPASSSGSTIEALERQLAEERKQRLRLQASLDNTRDHFEVLSGLAYKKLRELWEERLRWENACMELSQQVLALQQEKEDADASIEASPCASQPSLNQENHMDVVSLTS</sequence>
<feature type="compositionally biased region" description="Low complexity" evidence="1">
    <location>
        <begin position="79"/>
        <end position="96"/>
    </location>
</feature>
<feature type="compositionally biased region" description="Polar residues" evidence="1">
    <location>
        <begin position="49"/>
        <end position="70"/>
    </location>
</feature>
<feature type="region of interest" description="Disordered" evidence="1">
    <location>
        <begin position="28"/>
        <end position="120"/>
    </location>
</feature>
<name>A0A1X2G982_9FUNG</name>
<dbReference type="EMBL" id="MCGT01000030">
    <property type="protein sequence ID" value="ORX48247.1"/>
    <property type="molecule type" value="Genomic_DNA"/>
</dbReference>
<accession>A0A1X2G982</accession>
<gene>
    <name evidence="2" type="ORF">DM01DRAFT_1338712</name>
</gene>
<dbReference type="AlphaFoldDB" id="A0A1X2G982"/>
<protein>
    <submittedName>
        <fullName evidence="2">Uncharacterized protein</fullName>
    </submittedName>
</protein>
<evidence type="ECO:0000256" key="1">
    <source>
        <dbReference type="SAM" id="MobiDB-lite"/>
    </source>
</evidence>
<feature type="compositionally biased region" description="Polar residues" evidence="1">
    <location>
        <begin position="188"/>
        <end position="211"/>
    </location>
</feature>
<keyword evidence="3" id="KW-1185">Reference proteome</keyword>
<feature type="compositionally biased region" description="Low complexity" evidence="1">
    <location>
        <begin position="377"/>
        <end position="393"/>
    </location>
</feature>
<feature type="region of interest" description="Disordered" evidence="1">
    <location>
        <begin position="464"/>
        <end position="495"/>
    </location>
</feature>